<accession>C6HYE2</accession>
<dbReference type="EMBL" id="GG693878">
    <property type="protein sequence ID" value="EES52227.1"/>
    <property type="molecule type" value="Genomic_DNA"/>
</dbReference>
<dbReference type="InterPro" id="IPR038706">
    <property type="entry name" value="Type_VI_SciN-like_sf"/>
</dbReference>
<feature type="chain" id="PRO_5002964514" description="Type VI secretion lipoprotein, VC_A0113 family" evidence="1">
    <location>
        <begin position="27"/>
        <end position="215"/>
    </location>
</feature>
<dbReference type="Proteomes" id="UP000009374">
    <property type="component" value="Unassembled WGS sequence"/>
</dbReference>
<evidence type="ECO:0008006" key="4">
    <source>
        <dbReference type="Google" id="ProtNLM"/>
    </source>
</evidence>
<dbReference type="AlphaFoldDB" id="C6HYE2"/>
<feature type="signal peptide" evidence="1">
    <location>
        <begin position="1"/>
        <end position="26"/>
    </location>
</feature>
<sequence length="215" mass="23738">MTTPHGPKRPTWMVGAIIALAAMALASCTSVHTETNPDNKVQKKVQWSFEKKSVVLDVLADPDLNLSDKRPHTLVIGILELQDPNAFLPLIQDPDRAMETLAMGKKRAGILAMWRFIIPPGAHQLLTVDRMNHAQYLGVIAGYSQYSAKQDIVLRPLPVTVKRTGIIFRSNHYRPARTLASIWLGRRHLLGMAVLDPRAKEANQKPAGNGTGSLN</sequence>
<proteinExistence type="predicted"/>
<reference evidence="2 3" key="1">
    <citation type="journal article" date="2009" name="Appl. Environ. Microbiol.">
        <title>Community genomic and proteomic analyses of chemoautotrophic iron-oxidizing "Leptospirillum rubarum" (Group II) and "Leptospirillum ferrodiazotrophum" (Group III) bacteria in acid mine drainage biofilms.</title>
        <authorList>
            <person name="Goltsman D.S."/>
            <person name="Denef V.J."/>
            <person name="Singer S.W."/>
            <person name="VerBerkmoes N.C."/>
            <person name="Lefsrud M."/>
            <person name="Mueller R.S."/>
            <person name="Dick G.J."/>
            <person name="Sun C.L."/>
            <person name="Wheeler K.E."/>
            <person name="Zemla A."/>
            <person name="Baker B.J."/>
            <person name="Hauser L."/>
            <person name="Land M."/>
            <person name="Shah M.B."/>
            <person name="Thelen M.P."/>
            <person name="Hettich R.L."/>
            <person name="Banfield J.F."/>
        </authorList>
    </citation>
    <scope>NUCLEOTIDE SEQUENCE [LARGE SCALE GENOMIC DNA]</scope>
</reference>
<dbReference type="Gene3D" id="2.60.40.4150">
    <property type="entry name" value="Type VI secretion system, lipoprotein SciN"/>
    <property type="match status" value="1"/>
</dbReference>
<evidence type="ECO:0000313" key="3">
    <source>
        <dbReference type="Proteomes" id="UP000009374"/>
    </source>
</evidence>
<dbReference type="Pfam" id="PF12790">
    <property type="entry name" value="T6SS-SciN"/>
    <property type="match status" value="1"/>
</dbReference>
<dbReference type="InterPro" id="IPR017734">
    <property type="entry name" value="T6SS_SciN"/>
</dbReference>
<name>C6HYE2_9BACT</name>
<organism evidence="2 3">
    <name type="scientific">Leptospirillum ferrodiazotrophum</name>
    <dbReference type="NCBI Taxonomy" id="412449"/>
    <lineage>
        <taxon>Bacteria</taxon>
        <taxon>Pseudomonadati</taxon>
        <taxon>Nitrospirota</taxon>
        <taxon>Nitrospiria</taxon>
        <taxon>Nitrospirales</taxon>
        <taxon>Nitrospiraceae</taxon>
        <taxon>Leptospirillum</taxon>
    </lineage>
</organism>
<keyword evidence="1" id="KW-0732">Signal</keyword>
<dbReference type="NCBIfam" id="TIGR03352">
    <property type="entry name" value="VI_chp_3"/>
    <property type="match status" value="1"/>
</dbReference>
<gene>
    <name evidence="2" type="ORF">UBAL3_94240018</name>
</gene>
<evidence type="ECO:0000313" key="2">
    <source>
        <dbReference type="EMBL" id="EES52227.1"/>
    </source>
</evidence>
<protein>
    <recommendedName>
        <fullName evidence="4">Type VI secretion lipoprotein, VC_A0113 family</fullName>
    </recommendedName>
</protein>
<keyword evidence="3" id="KW-1185">Reference proteome</keyword>
<evidence type="ECO:0000256" key="1">
    <source>
        <dbReference type="SAM" id="SignalP"/>
    </source>
</evidence>